<name>A0A1S1PDP8_9ACTN</name>
<sequence length="324" mass="34765">MPDVHDRVVALARRQDDMITRSQARGLGLSDGAIAARRRAHGWHTPIRGTLVIPPVRDRVRAHARAALAAAGGTVCLLTAARLHGLPGLPPQGTTEPVDVAFPGGAAFRGRRGCRRHCMELTPGETTDLAGIEATTAHRTLQDIILRLDRAISVPMLDALLHLGWPNGRGTSGAALGAVRPSPDFVDLKEAVLRRNDAGEGPPGITRLWDLVDGRAGTPLESRVRLALAEAGLEPEAVRWAPPGPATGRAGERVHLAWPSAGLAVQTYELAAPPARERQTAHRSRLQAQLADLGMSTLWLTWSDLHDPNHLASRIRRRLASSGR</sequence>
<keyword evidence="2" id="KW-1185">Reference proteome</keyword>
<proteinExistence type="predicted"/>
<comment type="caution">
    <text evidence="1">The sequence shown here is derived from an EMBL/GenBank/DDBJ whole genome shotgun (WGS) entry which is preliminary data.</text>
</comment>
<protein>
    <recommendedName>
        <fullName evidence="3">Transcriptional regulator, AbiEi antitoxin, Type IV TA system</fullName>
    </recommendedName>
</protein>
<dbReference type="EMBL" id="MAXA01000258">
    <property type="protein sequence ID" value="OHV21048.1"/>
    <property type="molecule type" value="Genomic_DNA"/>
</dbReference>
<reference evidence="2" key="1">
    <citation type="submission" date="2016-07" db="EMBL/GenBank/DDBJ databases">
        <title>Frankia sp. NRRL B-16219 Genome sequencing.</title>
        <authorList>
            <person name="Ghodhbane-Gtari F."/>
            <person name="Swanson E."/>
            <person name="Gueddou A."/>
            <person name="Louati M."/>
            <person name="Nouioui I."/>
            <person name="Hezbri K."/>
            <person name="Abebe-Akele F."/>
            <person name="Simpson S."/>
            <person name="Morris K."/>
            <person name="Thomas K."/>
            <person name="Gtari M."/>
            <person name="Tisa L.S."/>
        </authorList>
    </citation>
    <scope>NUCLEOTIDE SEQUENCE [LARGE SCALE GENOMIC DNA]</scope>
    <source>
        <strain evidence="2">NRRL B-16219</strain>
    </source>
</reference>
<dbReference type="Proteomes" id="UP000179769">
    <property type="component" value="Unassembled WGS sequence"/>
</dbReference>
<evidence type="ECO:0008006" key="3">
    <source>
        <dbReference type="Google" id="ProtNLM"/>
    </source>
</evidence>
<gene>
    <name evidence="1" type="ORF">BBK14_27135</name>
</gene>
<organism evidence="1 2">
    <name type="scientific">Parafrankia soli</name>
    <dbReference type="NCBI Taxonomy" id="2599596"/>
    <lineage>
        <taxon>Bacteria</taxon>
        <taxon>Bacillati</taxon>
        <taxon>Actinomycetota</taxon>
        <taxon>Actinomycetes</taxon>
        <taxon>Frankiales</taxon>
        <taxon>Frankiaceae</taxon>
        <taxon>Parafrankia</taxon>
    </lineage>
</organism>
<evidence type="ECO:0000313" key="1">
    <source>
        <dbReference type="EMBL" id="OHV21048.1"/>
    </source>
</evidence>
<accession>A0A1S1PDP8</accession>
<dbReference type="AlphaFoldDB" id="A0A1S1PDP8"/>
<evidence type="ECO:0000313" key="2">
    <source>
        <dbReference type="Proteomes" id="UP000179769"/>
    </source>
</evidence>